<dbReference type="InterPro" id="IPR036047">
    <property type="entry name" value="F-box-like_dom_sf"/>
</dbReference>
<evidence type="ECO:0000256" key="3">
    <source>
        <dbReference type="PROSITE-ProRule" id="PRU00023"/>
    </source>
</evidence>
<feature type="repeat" description="ANK" evidence="3">
    <location>
        <begin position="148"/>
        <end position="180"/>
    </location>
</feature>
<dbReference type="STRING" id="157072.A0A024U7A8"/>
<dbReference type="Gene3D" id="1.20.1280.50">
    <property type="match status" value="1"/>
</dbReference>
<dbReference type="PROSITE" id="PS50297">
    <property type="entry name" value="ANK_REP_REGION"/>
    <property type="match status" value="3"/>
</dbReference>
<dbReference type="InterPro" id="IPR002110">
    <property type="entry name" value="Ankyrin_rpt"/>
</dbReference>
<dbReference type="SMART" id="SM00248">
    <property type="entry name" value="ANK"/>
    <property type="match status" value="3"/>
</dbReference>
<evidence type="ECO:0000259" key="5">
    <source>
        <dbReference type="Pfam" id="PF12937"/>
    </source>
</evidence>
<dbReference type="Pfam" id="PF12796">
    <property type="entry name" value="Ank_2"/>
    <property type="match status" value="1"/>
</dbReference>
<evidence type="ECO:0000256" key="1">
    <source>
        <dbReference type="ARBA" id="ARBA00022737"/>
    </source>
</evidence>
<dbReference type="VEuPathDB" id="FungiDB:H310_05731"/>
<keyword evidence="1" id="KW-0677">Repeat</keyword>
<dbReference type="SUPFAM" id="SSF48403">
    <property type="entry name" value="Ankyrin repeat"/>
    <property type="match status" value="1"/>
</dbReference>
<dbReference type="InterPro" id="IPR001810">
    <property type="entry name" value="F-box_dom"/>
</dbReference>
<dbReference type="PRINTS" id="PR01415">
    <property type="entry name" value="ANKYRIN"/>
</dbReference>
<reference evidence="6" key="1">
    <citation type="submission" date="2013-12" db="EMBL/GenBank/DDBJ databases">
        <title>The Genome Sequence of Aphanomyces invadans NJM9701.</title>
        <authorList>
            <consortium name="The Broad Institute Genomics Platform"/>
            <person name="Russ C."/>
            <person name="Tyler B."/>
            <person name="van West P."/>
            <person name="Dieguez-Uribeondo J."/>
            <person name="Young S.K."/>
            <person name="Zeng Q."/>
            <person name="Gargeya S."/>
            <person name="Fitzgerald M."/>
            <person name="Abouelleil A."/>
            <person name="Alvarado L."/>
            <person name="Chapman S.B."/>
            <person name="Gainer-Dewar J."/>
            <person name="Goldberg J."/>
            <person name="Griggs A."/>
            <person name="Gujja S."/>
            <person name="Hansen M."/>
            <person name="Howarth C."/>
            <person name="Imamovic A."/>
            <person name="Ireland A."/>
            <person name="Larimer J."/>
            <person name="McCowan C."/>
            <person name="Murphy C."/>
            <person name="Pearson M."/>
            <person name="Poon T.W."/>
            <person name="Priest M."/>
            <person name="Roberts A."/>
            <person name="Saif S."/>
            <person name="Shea T."/>
            <person name="Sykes S."/>
            <person name="Wortman J."/>
            <person name="Nusbaum C."/>
            <person name="Birren B."/>
        </authorList>
    </citation>
    <scope>NUCLEOTIDE SEQUENCE [LARGE SCALE GENOMIC DNA]</scope>
    <source>
        <strain evidence="6">NJM9701</strain>
    </source>
</reference>
<dbReference type="Pfam" id="PF00023">
    <property type="entry name" value="Ank"/>
    <property type="match status" value="1"/>
</dbReference>
<name>A0A024U7A8_9STRA</name>
<dbReference type="eggNOG" id="KOG4177">
    <property type="taxonomic scope" value="Eukaryota"/>
</dbReference>
<dbReference type="GeneID" id="20082781"/>
<feature type="domain" description="F-box" evidence="5">
    <location>
        <begin position="297"/>
        <end position="329"/>
    </location>
</feature>
<accession>A0A024U7A8</accession>
<dbReference type="PANTHER" id="PTHR24171">
    <property type="entry name" value="ANKYRIN REPEAT DOMAIN-CONTAINING PROTEIN 39-RELATED"/>
    <property type="match status" value="1"/>
</dbReference>
<feature type="repeat" description="ANK" evidence="3">
    <location>
        <begin position="200"/>
        <end position="232"/>
    </location>
</feature>
<feature type="compositionally biased region" description="Low complexity" evidence="4">
    <location>
        <begin position="22"/>
        <end position="34"/>
    </location>
</feature>
<keyword evidence="2 3" id="KW-0040">ANK repeat</keyword>
<dbReference type="PROSITE" id="PS50088">
    <property type="entry name" value="ANK_REPEAT"/>
    <property type="match status" value="3"/>
</dbReference>
<proteinExistence type="predicted"/>
<sequence length="424" mass="47130">MVLRGGNQVAAAALFLFSEEFSRPTTASTSPTPLTRKKGKGKRKQKPPETGVSTPKEPRPEKNEQYADQLTGLMGKERQRLAQQVMIAAEKGNKKAIYLLLHQRMLTPSHCIGLKGFSPLHHASSRGHLDIAQMLLSFGWPIDRANDMGETALHLACYGGHAHLVEFFLDKGAHIDAINKVGLDLLQSCINITVSAASQDAETPLFYAARKGHFRVVRVLLRRDANVNHRNRFDDLPEDEASNDATRLEFTSCMLATIDVTRTKGSLGLLAKGEISRTVHRTTDGDAALRSIHRETILSFLDTKSLGMAMQVCFRWNRAADTPRLWKSLGVSRWELSLNKSVGLGVVAPMTGYRPTPRRRPSTTSSTSPEGILNATGHLGYHRATPSKLQLQHQHPQNWRRSGQDDKTSLPPRPQTAMRLVQYR</sequence>
<feature type="repeat" description="ANK" evidence="3">
    <location>
        <begin position="115"/>
        <end position="147"/>
    </location>
</feature>
<dbReference type="EMBL" id="KI913961">
    <property type="protein sequence ID" value="ETW02159.1"/>
    <property type="molecule type" value="Genomic_DNA"/>
</dbReference>
<feature type="compositionally biased region" description="Polar residues" evidence="4">
    <location>
        <begin position="387"/>
        <end position="401"/>
    </location>
</feature>
<feature type="region of interest" description="Disordered" evidence="4">
    <location>
        <begin position="22"/>
        <end position="64"/>
    </location>
</feature>
<gene>
    <name evidence="6" type="ORF">H310_05731</name>
</gene>
<protein>
    <recommendedName>
        <fullName evidence="5">F-box domain-containing protein</fullName>
    </recommendedName>
</protein>
<dbReference type="OrthoDB" id="61473at2759"/>
<dbReference type="AlphaFoldDB" id="A0A024U7A8"/>
<organism evidence="6">
    <name type="scientific">Aphanomyces invadans</name>
    <dbReference type="NCBI Taxonomy" id="157072"/>
    <lineage>
        <taxon>Eukaryota</taxon>
        <taxon>Sar</taxon>
        <taxon>Stramenopiles</taxon>
        <taxon>Oomycota</taxon>
        <taxon>Saprolegniomycetes</taxon>
        <taxon>Saprolegniales</taxon>
        <taxon>Verrucalvaceae</taxon>
        <taxon>Aphanomyces</taxon>
    </lineage>
</organism>
<evidence type="ECO:0000256" key="4">
    <source>
        <dbReference type="SAM" id="MobiDB-lite"/>
    </source>
</evidence>
<evidence type="ECO:0000313" key="6">
    <source>
        <dbReference type="EMBL" id="ETW02159.1"/>
    </source>
</evidence>
<dbReference type="RefSeq" id="XP_008868764.1">
    <property type="nucleotide sequence ID" value="XM_008870542.1"/>
</dbReference>
<evidence type="ECO:0000256" key="2">
    <source>
        <dbReference type="ARBA" id="ARBA00023043"/>
    </source>
</evidence>
<dbReference type="SUPFAM" id="SSF81383">
    <property type="entry name" value="F-box domain"/>
    <property type="match status" value="1"/>
</dbReference>
<dbReference type="Gene3D" id="1.25.40.20">
    <property type="entry name" value="Ankyrin repeat-containing domain"/>
    <property type="match status" value="2"/>
</dbReference>
<feature type="region of interest" description="Disordered" evidence="4">
    <location>
        <begin position="349"/>
        <end position="424"/>
    </location>
</feature>
<feature type="compositionally biased region" description="Basic residues" evidence="4">
    <location>
        <begin position="35"/>
        <end position="45"/>
    </location>
</feature>
<dbReference type="Pfam" id="PF12937">
    <property type="entry name" value="F-box-like"/>
    <property type="match status" value="1"/>
</dbReference>
<dbReference type="PANTHER" id="PTHR24171:SF9">
    <property type="entry name" value="ANKYRIN REPEAT DOMAIN-CONTAINING PROTEIN 39"/>
    <property type="match status" value="1"/>
</dbReference>
<dbReference type="InterPro" id="IPR036770">
    <property type="entry name" value="Ankyrin_rpt-contain_sf"/>
</dbReference>